<evidence type="ECO:0000313" key="1">
    <source>
        <dbReference type="EMBL" id="EOR03485.1"/>
    </source>
</evidence>
<name>R9AN58_9GAMM</name>
<accession>R9AN58</accession>
<sequence>MSYSFGGHSLERSSVNKIMRFVISPFHGVGPIILGTSAANIKKLFGTELYYEDWMGGNLENFLFYQGLLIGFYTEDVDNLTDISIVSSVIIKPTHELILWNENISNFSKYQITNLLKRQKMDFKEINENFIECKQIKIRFGFNSDMFLEQLEITQ</sequence>
<gene>
    <name evidence="1" type="ORF">F896_03597</name>
</gene>
<proteinExistence type="predicted"/>
<dbReference type="AlphaFoldDB" id="R9AN58"/>
<reference evidence="1 2" key="1">
    <citation type="submission" date="2013-03" db="EMBL/GenBank/DDBJ databases">
        <title>The Genome Sequence of Acinetobacter sp. CIP 110321.</title>
        <authorList>
            <consortium name="The Broad Institute Genome Sequencing Platform"/>
            <consortium name="The Broad Institute Genome Sequencing Center for Infectious Disease"/>
            <person name="Cerqueira G."/>
            <person name="Feldgarden M."/>
            <person name="Courvalin P."/>
            <person name="Perichon B."/>
            <person name="Grillot-Courvalin C."/>
            <person name="Clermont D."/>
            <person name="Rocha E."/>
            <person name="Yoon E.-J."/>
            <person name="Nemec A."/>
            <person name="Walker B."/>
            <person name="Young S.K."/>
            <person name="Zeng Q."/>
            <person name="Gargeya S."/>
            <person name="Fitzgerald M."/>
            <person name="Haas B."/>
            <person name="Abouelleil A."/>
            <person name="Alvarado L."/>
            <person name="Arachchi H.M."/>
            <person name="Berlin A.M."/>
            <person name="Chapman S.B."/>
            <person name="Dewar J."/>
            <person name="Goldberg J."/>
            <person name="Griggs A."/>
            <person name="Gujja S."/>
            <person name="Hansen M."/>
            <person name="Howarth C."/>
            <person name="Imamovic A."/>
            <person name="Larimer J."/>
            <person name="McCowan C."/>
            <person name="Murphy C."/>
            <person name="Neiman D."/>
            <person name="Pearson M."/>
            <person name="Priest M."/>
            <person name="Roberts A."/>
            <person name="Saif S."/>
            <person name="Shea T."/>
            <person name="Sisk P."/>
            <person name="Sykes S."/>
            <person name="Wortman J."/>
            <person name="Nusbaum C."/>
            <person name="Birren B."/>
        </authorList>
    </citation>
    <scope>NUCLEOTIDE SEQUENCE [LARGE SCALE GENOMIC DNA]</scope>
    <source>
        <strain evidence="1 2">CIP 110321</strain>
    </source>
</reference>
<dbReference type="HOGENOM" id="CLU_1691698_0_0_6"/>
<organism evidence="1 2">
    <name type="scientific">Acinetobacter genomosp. 15BJ</name>
    <dbReference type="NCBI Taxonomy" id="106651"/>
    <lineage>
        <taxon>Bacteria</taxon>
        <taxon>Pseudomonadati</taxon>
        <taxon>Pseudomonadota</taxon>
        <taxon>Gammaproteobacteria</taxon>
        <taxon>Moraxellales</taxon>
        <taxon>Moraxellaceae</taxon>
        <taxon>Acinetobacter</taxon>
    </lineage>
</organism>
<dbReference type="Proteomes" id="UP000016203">
    <property type="component" value="Unassembled WGS sequence"/>
</dbReference>
<evidence type="ECO:0000313" key="2">
    <source>
        <dbReference type="Proteomes" id="UP000016203"/>
    </source>
</evidence>
<protein>
    <submittedName>
        <fullName evidence="1">Uncharacterized protein</fullName>
    </submittedName>
</protein>
<comment type="caution">
    <text evidence="1">The sequence shown here is derived from an EMBL/GenBank/DDBJ whole genome shotgun (WGS) entry which is preliminary data.</text>
</comment>
<dbReference type="EMBL" id="AQFL01000027">
    <property type="protein sequence ID" value="EOR03485.1"/>
    <property type="molecule type" value="Genomic_DNA"/>
</dbReference>